<dbReference type="InterPro" id="IPR016461">
    <property type="entry name" value="COMT-like"/>
</dbReference>
<evidence type="ECO:0000256" key="1">
    <source>
        <dbReference type="ARBA" id="ARBA00022603"/>
    </source>
</evidence>
<dbReference type="InterPro" id="IPR036388">
    <property type="entry name" value="WH-like_DNA-bd_sf"/>
</dbReference>
<dbReference type="GO" id="GO:0044550">
    <property type="term" value="P:secondary metabolite biosynthetic process"/>
    <property type="evidence" value="ECO:0007669"/>
    <property type="project" value="UniProtKB-ARBA"/>
</dbReference>
<dbReference type="InterPro" id="IPR036390">
    <property type="entry name" value="WH_DNA-bd_sf"/>
</dbReference>
<dbReference type="Proteomes" id="UP000179179">
    <property type="component" value="Unassembled WGS sequence"/>
</dbReference>
<dbReference type="PANTHER" id="PTHR43712:SF19">
    <property type="entry name" value="DUAL O-METHYLTRANSFERASE_FAD-DEPENDENT MONOOXYGENASE ELCB"/>
    <property type="match status" value="1"/>
</dbReference>
<organism evidence="5 6">
    <name type="scientific">Aspergillus bombycis</name>
    <dbReference type="NCBI Taxonomy" id="109264"/>
    <lineage>
        <taxon>Eukaryota</taxon>
        <taxon>Fungi</taxon>
        <taxon>Dikarya</taxon>
        <taxon>Ascomycota</taxon>
        <taxon>Pezizomycotina</taxon>
        <taxon>Eurotiomycetes</taxon>
        <taxon>Eurotiomycetidae</taxon>
        <taxon>Eurotiales</taxon>
        <taxon>Aspergillaceae</taxon>
        <taxon>Aspergillus</taxon>
    </lineage>
</organism>
<dbReference type="AlphaFoldDB" id="A0A1F7ZV49"/>
<evidence type="ECO:0000256" key="2">
    <source>
        <dbReference type="ARBA" id="ARBA00022679"/>
    </source>
</evidence>
<keyword evidence="3" id="KW-0949">S-adenosyl-L-methionine</keyword>
<dbReference type="RefSeq" id="XP_022387049.1">
    <property type="nucleotide sequence ID" value="XM_022535863.1"/>
</dbReference>
<keyword evidence="1" id="KW-0489">Methyltransferase</keyword>
<dbReference type="PANTHER" id="PTHR43712">
    <property type="entry name" value="PUTATIVE (AFU_ORTHOLOGUE AFUA_4G14580)-RELATED"/>
    <property type="match status" value="1"/>
</dbReference>
<dbReference type="EMBL" id="LYCR01000072">
    <property type="protein sequence ID" value="OGM43332.1"/>
    <property type="molecule type" value="Genomic_DNA"/>
</dbReference>
<reference evidence="5 6" key="1">
    <citation type="journal article" date="2016" name="Genome Biol. Evol.">
        <title>Draft genome sequence of an aflatoxigenic Aspergillus species, A. bombycis.</title>
        <authorList>
            <person name="Moore G.G."/>
            <person name="Mack B.M."/>
            <person name="Beltz S.B."/>
            <person name="Gilbert M.K."/>
        </authorList>
    </citation>
    <scope>NUCLEOTIDE SEQUENCE [LARGE SCALE GENOMIC DNA]</scope>
    <source>
        <strain evidence="6">NRRL 26010</strain>
    </source>
</reference>
<keyword evidence="6" id="KW-1185">Reference proteome</keyword>
<dbReference type="InterPro" id="IPR001077">
    <property type="entry name" value="COMT_C"/>
</dbReference>
<keyword evidence="2" id="KW-0808">Transferase</keyword>
<accession>A0A1F7ZV49</accession>
<dbReference type="STRING" id="109264.A0A1F7ZV49"/>
<dbReference type="Pfam" id="PF00891">
    <property type="entry name" value="Methyltransf_2"/>
    <property type="match status" value="1"/>
</dbReference>
<dbReference type="GO" id="GO:0008171">
    <property type="term" value="F:O-methyltransferase activity"/>
    <property type="evidence" value="ECO:0007669"/>
    <property type="project" value="InterPro"/>
</dbReference>
<protein>
    <recommendedName>
        <fullName evidence="4">O-methyltransferase C-terminal domain-containing protein</fullName>
    </recommendedName>
</protein>
<dbReference type="InterPro" id="IPR029063">
    <property type="entry name" value="SAM-dependent_MTases_sf"/>
</dbReference>
<evidence type="ECO:0000313" key="5">
    <source>
        <dbReference type="EMBL" id="OGM43332.1"/>
    </source>
</evidence>
<evidence type="ECO:0000313" key="6">
    <source>
        <dbReference type="Proteomes" id="UP000179179"/>
    </source>
</evidence>
<dbReference type="Gene3D" id="3.40.50.150">
    <property type="entry name" value="Vaccinia Virus protein VP39"/>
    <property type="match status" value="1"/>
</dbReference>
<dbReference type="SUPFAM" id="SSF46785">
    <property type="entry name" value="Winged helix' DNA-binding domain"/>
    <property type="match status" value="1"/>
</dbReference>
<dbReference type="OrthoDB" id="1606438at2759"/>
<sequence length="428" mass="47655">MTQTNPESENPASFPLERLSWQMTKNASIISQFLHAHELPQPSTAQDGPVEVLPASCPQSIRQARQNLIEDALKLFQLAIGPSEFLSHLSTGYQYITCLRWLCHFNIIHHLPLTGSMSYSDLAAKAQVPEQALKSIARMAMTNMLFTEPTPGQIAHSATSALLAANDNMYAWAKYMCDRSTPTAMKMVEAHEKWPGTVRKNETAYNIAFETDLPFFDHLATDSEKTAEFAAYMKNVTTNEAQISSICWPGLIGGIGGSTGHAAIALAKAFPDLIFIVQDLPINVDNGRQAASSTLPPDYFARIIYQAHDFTQPQPVKGAEIYLLRMILHDWPREESVQILRNILPAMSRCSRLLIMDSVLPAPATVPSSVERIMRVRDLTMMQAFNSHERDRGDWEDLLAAADPRLQLVQIVQPFGSVMSVLEVVFRS</sequence>
<feature type="domain" description="O-methyltransferase C-terminal" evidence="4">
    <location>
        <begin position="200"/>
        <end position="402"/>
    </location>
</feature>
<comment type="caution">
    <text evidence="5">The sequence shown here is derived from an EMBL/GenBank/DDBJ whole genome shotgun (WGS) entry which is preliminary data.</text>
</comment>
<name>A0A1F7ZV49_9EURO</name>
<dbReference type="PROSITE" id="PS51683">
    <property type="entry name" value="SAM_OMT_II"/>
    <property type="match status" value="1"/>
</dbReference>
<proteinExistence type="predicted"/>
<dbReference type="SUPFAM" id="SSF53335">
    <property type="entry name" value="S-adenosyl-L-methionine-dependent methyltransferases"/>
    <property type="match status" value="1"/>
</dbReference>
<evidence type="ECO:0000259" key="4">
    <source>
        <dbReference type="Pfam" id="PF00891"/>
    </source>
</evidence>
<evidence type="ECO:0000256" key="3">
    <source>
        <dbReference type="ARBA" id="ARBA00022691"/>
    </source>
</evidence>
<gene>
    <name evidence="5" type="ORF">ABOM_008734</name>
</gene>
<dbReference type="GO" id="GO:0032259">
    <property type="term" value="P:methylation"/>
    <property type="evidence" value="ECO:0007669"/>
    <property type="project" value="UniProtKB-KW"/>
</dbReference>
<dbReference type="Gene3D" id="1.10.10.10">
    <property type="entry name" value="Winged helix-like DNA-binding domain superfamily/Winged helix DNA-binding domain"/>
    <property type="match status" value="1"/>
</dbReference>
<dbReference type="GeneID" id="34452124"/>